<evidence type="ECO:0000256" key="1">
    <source>
        <dbReference type="ARBA" id="ARBA00004141"/>
    </source>
</evidence>
<evidence type="ECO:0000313" key="8">
    <source>
        <dbReference type="RefSeq" id="XP_018087976.1"/>
    </source>
</evidence>
<feature type="transmembrane region" description="Helical" evidence="6">
    <location>
        <begin position="134"/>
        <end position="158"/>
    </location>
</feature>
<dbReference type="Pfam" id="PF01554">
    <property type="entry name" value="MatE"/>
    <property type="match status" value="2"/>
</dbReference>
<evidence type="ECO:0000313" key="7">
    <source>
        <dbReference type="Proteomes" id="UP000186698"/>
    </source>
</evidence>
<evidence type="ECO:0000256" key="5">
    <source>
        <dbReference type="ARBA" id="ARBA00023136"/>
    </source>
</evidence>
<dbReference type="GO" id="GO:0015297">
    <property type="term" value="F:antiporter activity"/>
    <property type="evidence" value="ECO:0007669"/>
    <property type="project" value="InterPro"/>
</dbReference>
<comment type="subcellular location">
    <subcellularLocation>
        <location evidence="1">Membrane</location>
        <topology evidence="1">Multi-pass membrane protein</topology>
    </subcellularLocation>
</comment>
<dbReference type="Xenbase" id="XB-GENE-17342937">
    <property type="gene designation" value="slc47a2.S"/>
</dbReference>
<dbReference type="GeneID" id="108699857"/>
<reference evidence="8" key="1">
    <citation type="submission" date="2025-08" db="UniProtKB">
        <authorList>
            <consortium name="RefSeq"/>
        </authorList>
    </citation>
    <scope>IDENTIFICATION</scope>
    <source>
        <strain evidence="8">J_2021</strain>
        <tissue evidence="8">Erythrocytes</tissue>
    </source>
</reference>
<dbReference type="PANTHER" id="PTHR11206">
    <property type="entry name" value="MULTIDRUG RESISTANCE PROTEIN"/>
    <property type="match status" value="1"/>
</dbReference>
<feature type="transmembrane region" description="Helical" evidence="6">
    <location>
        <begin position="311"/>
        <end position="329"/>
    </location>
</feature>
<dbReference type="GO" id="GO:0042910">
    <property type="term" value="F:xenobiotic transmembrane transporter activity"/>
    <property type="evidence" value="ECO:0007669"/>
    <property type="project" value="InterPro"/>
</dbReference>
<feature type="transmembrane region" description="Helical" evidence="6">
    <location>
        <begin position="350"/>
        <end position="371"/>
    </location>
</feature>
<feature type="transmembrane region" description="Helical" evidence="6">
    <location>
        <begin position="391"/>
        <end position="413"/>
    </location>
</feature>
<gene>
    <name evidence="8 9" type="primary">slc47a2.S</name>
</gene>
<feature type="transmembrane region" description="Helical" evidence="6">
    <location>
        <begin position="201"/>
        <end position="223"/>
    </location>
</feature>
<dbReference type="NCBIfam" id="TIGR00797">
    <property type="entry name" value="matE"/>
    <property type="match status" value="1"/>
</dbReference>
<feature type="transmembrane region" description="Helical" evidence="6">
    <location>
        <begin position="235"/>
        <end position="251"/>
    </location>
</feature>
<protein>
    <recommendedName>
        <fullName evidence="6">Multidrug and toxin extrusion protein</fullName>
    </recommendedName>
</protein>
<dbReference type="CTD" id="108699857"/>
<dbReference type="RefSeq" id="XP_018087976.1">
    <property type="nucleotide sequence ID" value="XM_018232487.2"/>
</dbReference>
<keyword evidence="3 6" id="KW-0812">Transmembrane</keyword>
<dbReference type="Bgee" id="108699857">
    <property type="expression patterns" value="Expressed in muscle tissue and 14 other cell types or tissues"/>
</dbReference>
<accession>A0A1L8F0S1</accession>
<feature type="transmembrane region" description="Helical" evidence="6">
    <location>
        <begin position="425"/>
        <end position="444"/>
    </location>
</feature>
<keyword evidence="7" id="KW-1185">Reference proteome</keyword>
<evidence type="ECO:0000256" key="3">
    <source>
        <dbReference type="ARBA" id="ARBA00022692"/>
    </source>
</evidence>
<dbReference type="InterPro" id="IPR002528">
    <property type="entry name" value="MATE_fam"/>
</dbReference>
<feature type="transmembrane region" description="Helical" evidence="6">
    <location>
        <begin position="450"/>
        <end position="472"/>
    </location>
</feature>
<feature type="transmembrane region" description="Helical" evidence="6">
    <location>
        <begin position="88"/>
        <end position="114"/>
    </location>
</feature>
<dbReference type="OrthoDB" id="2126698at2759"/>
<dbReference type="STRING" id="8355.A0A1L8F0S1"/>
<dbReference type="KEGG" id="xla:108699857"/>
<keyword evidence="4 6" id="KW-1133">Transmembrane helix</keyword>
<evidence type="ECO:0000256" key="6">
    <source>
        <dbReference type="RuleBase" id="RU004914"/>
    </source>
</evidence>
<comment type="similarity">
    <text evidence="2 6">Belongs to the multi antimicrobial extrusion (MATE) (TC 2.A.66.1) family.</text>
</comment>
<dbReference type="AlphaFoldDB" id="A0A1L8F0S1"/>
<keyword evidence="5 6" id="KW-0472">Membrane</keyword>
<evidence type="ECO:0000256" key="2">
    <source>
        <dbReference type="ARBA" id="ARBA00010199"/>
    </source>
</evidence>
<dbReference type="InterPro" id="IPR045069">
    <property type="entry name" value="MATE_euk"/>
</dbReference>
<feature type="transmembrane region" description="Helical" evidence="6">
    <location>
        <begin position="170"/>
        <end position="189"/>
    </location>
</feature>
<dbReference type="GO" id="GO:0022857">
    <property type="term" value="F:transmembrane transporter activity"/>
    <property type="evidence" value="ECO:0000318"/>
    <property type="project" value="GO_Central"/>
</dbReference>
<sequence>MEVKTSDNNQRAETIIRDELCFSAEQVPEATGYTHNRCFFLPTEIWQEVQKLLALAAPAFLSQLMIFMISIVSYIFCGHLGKLELDAVSLAITVINITGVAVGTGLAGACDTLISQTYGGHNLKLIGIILQRGILILLLFCFPCWALLINTESILLLFHQDPEVSRLTQIYVLIFLPALPAAFIYQLLAKYLQNQGIIFPQVLTGFIANIFNALINYILLYVLGLGVKGSACANTISQFIQLILLFLYIVWRRLYINTWGGWSQACFEEWGAFFRLAVASMLMLCIEWWAFEISVLLAGVLGMVDLGAQAIIYQVSTVVYLMPLGLCIAGSIRVGHGLGSGNIEQAKRSALVVLCMTEMCALLSCIVLATLKDVVAYIYTTDMNIVALVSYVLPVNSACLLFDGCVAACGGILRGSGKLKVGAISHTIGYYVIGLPLGLSLMFAAKLGIIGFWIGILLRAIAQAIFLIIFVFRIDWKKASEKAQTRSKVKSKIPKLDNKLSVYQEGCPTEQEDNDLGNMELTELNTDYRNSVSPEIMSPTIAAAPQHQPFCIHTLILTRSLALACAIGTFIIGIAIRFTV</sequence>
<dbReference type="Proteomes" id="UP000186698">
    <property type="component" value="Chromosome 8S"/>
</dbReference>
<feature type="transmembrane region" description="Helical" evidence="6">
    <location>
        <begin position="556"/>
        <end position="578"/>
    </location>
</feature>
<proteinExistence type="inferred from homology"/>
<feature type="transmembrane region" description="Helical" evidence="6">
    <location>
        <begin position="272"/>
        <end position="291"/>
    </location>
</feature>
<dbReference type="PaxDb" id="8355-A0A1L8F0S1"/>
<dbReference type="AGR" id="Xenbase:XB-GENE-17342937"/>
<organism evidence="7 8">
    <name type="scientific">Xenopus laevis</name>
    <name type="common">African clawed frog</name>
    <dbReference type="NCBI Taxonomy" id="8355"/>
    <lineage>
        <taxon>Eukaryota</taxon>
        <taxon>Metazoa</taxon>
        <taxon>Chordata</taxon>
        <taxon>Craniata</taxon>
        <taxon>Vertebrata</taxon>
        <taxon>Euteleostomi</taxon>
        <taxon>Amphibia</taxon>
        <taxon>Batrachia</taxon>
        <taxon>Anura</taxon>
        <taxon>Pipoidea</taxon>
        <taxon>Pipidae</taxon>
        <taxon>Xenopodinae</taxon>
        <taxon>Xenopus</taxon>
        <taxon>Xenopus</taxon>
    </lineage>
</organism>
<feature type="transmembrane region" description="Helical" evidence="6">
    <location>
        <begin position="52"/>
        <end position="76"/>
    </location>
</feature>
<dbReference type="OMA" id="GMMLSEW"/>
<evidence type="ECO:0000313" key="9">
    <source>
        <dbReference type="Xenbase" id="XB-GENE-17342937"/>
    </source>
</evidence>
<name>A0A1L8F0S1_XENLA</name>
<dbReference type="GO" id="GO:0016020">
    <property type="term" value="C:membrane"/>
    <property type="evidence" value="ECO:0000318"/>
    <property type="project" value="GO_Central"/>
</dbReference>
<dbReference type="GO" id="GO:1990961">
    <property type="term" value="P:xenobiotic detoxification by transmembrane export across the plasma membrane"/>
    <property type="evidence" value="ECO:0007669"/>
    <property type="project" value="InterPro"/>
</dbReference>
<evidence type="ECO:0000256" key="4">
    <source>
        <dbReference type="ARBA" id="ARBA00022989"/>
    </source>
</evidence>
<dbReference type="CDD" id="cd13132">
    <property type="entry name" value="MATE_eukaryotic"/>
    <property type="match status" value="1"/>
</dbReference>